<name>A0ABT8W9N9_9FLAO</name>
<gene>
    <name evidence="1" type="ORF">Q4Q35_08555</name>
</gene>
<dbReference type="SUPFAM" id="SSF101898">
    <property type="entry name" value="NHL repeat"/>
    <property type="match status" value="1"/>
</dbReference>
<protein>
    <recommendedName>
        <fullName evidence="3">SdiA-regulated family protein</fullName>
    </recommendedName>
</protein>
<accession>A0ABT8W9N9</accession>
<reference evidence="1" key="1">
    <citation type="submission" date="2023-07" db="EMBL/GenBank/DDBJ databases">
        <title>Two novel species in the genus Flavivirga.</title>
        <authorList>
            <person name="Kwon K."/>
        </authorList>
    </citation>
    <scope>NUCLEOTIDE SEQUENCE</scope>
    <source>
        <strain evidence="1">KCTC 52353</strain>
    </source>
</reference>
<organism evidence="1 2">
    <name type="scientific">Flavivirga aquimarina</name>
    <dbReference type="NCBI Taxonomy" id="2027862"/>
    <lineage>
        <taxon>Bacteria</taxon>
        <taxon>Pseudomonadati</taxon>
        <taxon>Bacteroidota</taxon>
        <taxon>Flavobacteriia</taxon>
        <taxon>Flavobacteriales</taxon>
        <taxon>Flavobacteriaceae</taxon>
        <taxon>Flavivirga</taxon>
    </lineage>
</organism>
<keyword evidence="2" id="KW-1185">Reference proteome</keyword>
<dbReference type="EMBL" id="JAUOEK010000094">
    <property type="protein sequence ID" value="MDO5969857.1"/>
    <property type="molecule type" value="Genomic_DNA"/>
</dbReference>
<evidence type="ECO:0008006" key="3">
    <source>
        <dbReference type="Google" id="ProtNLM"/>
    </source>
</evidence>
<proteinExistence type="predicted"/>
<dbReference type="Proteomes" id="UP001176883">
    <property type="component" value="Unassembled WGS sequence"/>
</dbReference>
<sequence length="280" mass="31774">MYKFLLSVILLTASCNRDGAQVIADLPKILHEVSGTETTPKSNLIWMLNDSGNASKIYGLNRKGTIIKELKIDAKNNDWEDLTSDKAGHLYIGDFGNNTNNRKNLSILKVSANALKGSGKIDIERISFTYSNQKKFPPKKKKLHFDCEAFFHYNDSLYLFTKSRVKNDFGKTHLYKIPAKKGNHVAELVSTFSSCNDLHCWVTSADISASGKQVVLLTQKSFFVFTNFTSDNFFNGTFKQYDFKYESQKESICFKDKNTVYITDEKAHGEGGNLYEFKLK</sequence>
<evidence type="ECO:0000313" key="1">
    <source>
        <dbReference type="EMBL" id="MDO5969857.1"/>
    </source>
</evidence>
<comment type="caution">
    <text evidence="1">The sequence shown here is derived from an EMBL/GenBank/DDBJ whole genome shotgun (WGS) entry which is preliminary data.</text>
</comment>
<dbReference type="PROSITE" id="PS51257">
    <property type="entry name" value="PROKAR_LIPOPROTEIN"/>
    <property type="match status" value="1"/>
</dbReference>
<evidence type="ECO:0000313" key="2">
    <source>
        <dbReference type="Proteomes" id="UP001176883"/>
    </source>
</evidence>